<reference evidence="3 4" key="1">
    <citation type="journal article" date="2021" name="Commun. Biol.">
        <title>The genome of Shorea leprosula (Dipterocarpaceae) highlights the ecological relevance of drought in aseasonal tropical rainforests.</title>
        <authorList>
            <person name="Ng K.K.S."/>
            <person name="Kobayashi M.J."/>
            <person name="Fawcett J.A."/>
            <person name="Hatakeyama M."/>
            <person name="Paape T."/>
            <person name="Ng C.H."/>
            <person name="Ang C.C."/>
            <person name="Tnah L.H."/>
            <person name="Lee C.T."/>
            <person name="Nishiyama T."/>
            <person name="Sese J."/>
            <person name="O'Brien M.J."/>
            <person name="Copetti D."/>
            <person name="Mohd Noor M.I."/>
            <person name="Ong R.C."/>
            <person name="Putra M."/>
            <person name="Sireger I.Z."/>
            <person name="Indrioko S."/>
            <person name="Kosugi Y."/>
            <person name="Izuno A."/>
            <person name="Isagi Y."/>
            <person name="Lee S.L."/>
            <person name="Shimizu K.K."/>
        </authorList>
    </citation>
    <scope>NUCLEOTIDE SEQUENCE [LARGE SCALE GENOMIC DNA]</scope>
    <source>
        <strain evidence="3">214</strain>
    </source>
</reference>
<dbReference type="InterPro" id="IPR012337">
    <property type="entry name" value="RNaseH-like_sf"/>
</dbReference>
<evidence type="ECO:0000259" key="1">
    <source>
        <dbReference type="PROSITE" id="PS50879"/>
    </source>
</evidence>
<feature type="domain" description="Integrase catalytic" evidence="2">
    <location>
        <begin position="273"/>
        <end position="433"/>
    </location>
</feature>
<dbReference type="InterPro" id="IPR041588">
    <property type="entry name" value="Integrase_H2C2"/>
</dbReference>
<dbReference type="InterPro" id="IPR036397">
    <property type="entry name" value="RNaseH_sf"/>
</dbReference>
<dbReference type="InterPro" id="IPR001584">
    <property type="entry name" value="Integrase_cat-core"/>
</dbReference>
<dbReference type="SUPFAM" id="SSF53098">
    <property type="entry name" value="Ribonuclease H-like"/>
    <property type="match status" value="2"/>
</dbReference>
<gene>
    <name evidence="3" type="ORF">SLEP1_g59024</name>
</gene>
<dbReference type="PANTHER" id="PTHR48475">
    <property type="entry name" value="RIBONUCLEASE H"/>
    <property type="match status" value="1"/>
</dbReference>
<keyword evidence="4" id="KW-1185">Reference proteome</keyword>
<dbReference type="Pfam" id="PF17921">
    <property type="entry name" value="Integrase_H2C2"/>
    <property type="match status" value="1"/>
</dbReference>
<organism evidence="3 4">
    <name type="scientific">Rubroshorea leprosula</name>
    <dbReference type="NCBI Taxonomy" id="152421"/>
    <lineage>
        <taxon>Eukaryota</taxon>
        <taxon>Viridiplantae</taxon>
        <taxon>Streptophyta</taxon>
        <taxon>Embryophyta</taxon>
        <taxon>Tracheophyta</taxon>
        <taxon>Spermatophyta</taxon>
        <taxon>Magnoliopsida</taxon>
        <taxon>eudicotyledons</taxon>
        <taxon>Gunneridae</taxon>
        <taxon>Pentapetalae</taxon>
        <taxon>rosids</taxon>
        <taxon>malvids</taxon>
        <taxon>Malvales</taxon>
        <taxon>Dipterocarpaceae</taxon>
        <taxon>Rubroshorea</taxon>
    </lineage>
</organism>
<evidence type="ECO:0000313" key="3">
    <source>
        <dbReference type="EMBL" id="GKV52447.1"/>
    </source>
</evidence>
<dbReference type="GO" id="GO:0004523">
    <property type="term" value="F:RNA-DNA hybrid ribonuclease activity"/>
    <property type="evidence" value="ECO:0007669"/>
    <property type="project" value="InterPro"/>
</dbReference>
<feature type="domain" description="RNase H type-1" evidence="1">
    <location>
        <begin position="1"/>
        <end position="118"/>
    </location>
</feature>
<dbReference type="Gene3D" id="1.10.340.70">
    <property type="match status" value="1"/>
</dbReference>
<name>A0AAV5MV93_9ROSI</name>
<dbReference type="Pfam" id="PF00665">
    <property type="entry name" value="rve"/>
    <property type="match status" value="1"/>
</dbReference>
<sequence length="580" mass="66303">MSGAGVVVISPSRLKTQMSFQLDFNCTNNQVEYEALIIGLEMLVELKVSMVEVIWDSQLVLKQLSGDYKCTSLALAPYFALAVQLLEEFDDVSIRHVPRDQNYEANEMAQIASSLRIPEGVMQKVVIVEKRSLPSIHQRGMTVSTCSIDVTQTDWRFPIIQYLKDQSMKVSRKTKMQALNYVLIKDVLYRRGNDELLLRCLGPDESFQMLSDVHDGICGAHQAGIKMRWLIRRHGFFWPSVLKDCIAYAKGCKSCQIHGPLQRVPASELNSIVKPWPFRDWAIDLIGKVYPPSSKGHSFIIVATDYFTKWVEAKPMKKVDQSDVIKFIKADIIHRFGLPETITTDQGTVFVSHQVEVFAKEMGFRLLNSTPHYAQANGQAEASNKVVINLLEKMVDDNPRRWHELLSETLWAYRTSQRSSTKMIPFALTYGHDAVLPMELTARSLRVMIQHNLQSRKYDEAMMLELENLEDSRLTALDRLQAQKLKVAKSYNKRVKGKNLVVGDLVWKAILSLGKKDHRFGKWSPNWEGPFRIHEVLRGGAYWLESLDGELHPRKINGIYLKPYYPTVWEAKGLESQEAV</sequence>
<protein>
    <submittedName>
        <fullName evidence="3">Uncharacterized protein</fullName>
    </submittedName>
</protein>
<evidence type="ECO:0000313" key="4">
    <source>
        <dbReference type="Proteomes" id="UP001054252"/>
    </source>
</evidence>
<dbReference type="Proteomes" id="UP001054252">
    <property type="component" value="Unassembled WGS sequence"/>
</dbReference>
<dbReference type="EMBL" id="BPVZ01000707">
    <property type="protein sequence ID" value="GKV52447.1"/>
    <property type="molecule type" value="Genomic_DNA"/>
</dbReference>
<dbReference type="GO" id="GO:0015074">
    <property type="term" value="P:DNA integration"/>
    <property type="evidence" value="ECO:0007669"/>
    <property type="project" value="InterPro"/>
</dbReference>
<dbReference type="Gene3D" id="3.30.420.10">
    <property type="entry name" value="Ribonuclease H-like superfamily/Ribonuclease H"/>
    <property type="match status" value="2"/>
</dbReference>
<dbReference type="PANTHER" id="PTHR48475:SF1">
    <property type="entry name" value="RNASE H TYPE-1 DOMAIN-CONTAINING PROTEIN"/>
    <property type="match status" value="1"/>
</dbReference>
<proteinExistence type="predicted"/>
<dbReference type="CDD" id="cd09279">
    <property type="entry name" value="RNase_HI_like"/>
    <property type="match status" value="1"/>
</dbReference>
<dbReference type="GO" id="GO:0003676">
    <property type="term" value="F:nucleic acid binding"/>
    <property type="evidence" value="ECO:0007669"/>
    <property type="project" value="InterPro"/>
</dbReference>
<dbReference type="PROSITE" id="PS50994">
    <property type="entry name" value="INTEGRASE"/>
    <property type="match status" value="1"/>
</dbReference>
<dbReference type="InterPro" id="IPR002156">
    <property type="entry name" value="RNaseH_domain"/>
</dbReference>
<comment type="caution">
    <text evidence="3">The sequence shown here is derived from an EMBL/GenBank/DDBJ whole genome shotgun (WGS) entry which is preliminary data.</text>
</comment>
<evidence type="ECO:0000259" key="2">
    <source>
        <dbReference type="PROSITE" id="PS50994"/>
    </source>
</evidence>
<dbReference type="AlphaFoldDB" id="A0AAV5MV93"/>
<accession>A0AAV5MV93</accession>
<dbReference type="PROSITE" id="PS50879">
    <property type="entry name" value="RNASE_H_1"/>
    <property type="match status" value="1"/>
</dbReference>
<dbReference type="Pfam" id="PF13456">
    <property type="entry name" value="RVT_3"/>
    <property type="match status" value="1"/>
</dbReference>